<evidence type="ECO:0000259" key="3">
    <source>
        <dbReference type="Pfam" id="PF13556"/>
    </source>
</evidence>
<evidence type="ECO:0000259" key="2">
    <source>
        <dbReference type="Pfam" id="PF07905"/>
    </source>
</evidence>
<dbReference type="InterPro" id="IPR051448">
    <property type="entry name" value="CdaR-like_regulators"/>
</dbReference>
<dbReference type="PANTHER" id="PTHR33744">
    <property type="entry name" value="CARBOHYDRATE DIACID REGULATOR"/>
    <property type="match status" value="1"/>
</dbReference>
<evidence type="ECO:0000256" key="1">
    <source>
        <dbReference type="ARBA" id="ARBA00006754"/>
    </source>
</evidence>
<dbReference type="InterPro" id="IPR025736">
    <property type="entry name" value="PucR_C-HTH_dom"/>
</dbReference>
<organism evidence="5 6">
    <name type="scientific">Rhodococcus pseudokoreensis</name>
    <dbReference type="NCBI Taxonomy" id="2811421"/>
    <lineage>
        <taxon>Bacteria</taxon>
        <taxon>Bacillati</taxon>
        <taxon>Actinomycetota</taxon>
        <taxon>Actinomycetes</taxon>
        <taxon>Mycobacteriales</taxon>
        <taxon>Nocardiaceae</taxon>
        <taxon>Rhodococcus</taxon>
    </lineage>
</organism>
<dbReference type="InterPro" id="IPR012914">
    <property type="entry name" value="PucR_dom"/>
</dbReference>
<keyword evidence="6" id="KW-1185">Reference proteome</keyword>
<dbReference type="Pfam" id="PF13556">
    <property type="entry name" value="HTH_30"/>
    <property type="match status" value="1"/>
</dbReference>
<evidence type="ECO:0000313" key="5">
    <source>
        <dbReference type="EMBL" id="QSE90739.1"/>
    </source>
</evidence>
<reference evidence="5 6" key="2">
    <citation type="journal article" date="2022" name="Arch. Microbiol.">
        <title>Rhodococcus pseudokoreensis sp. nov. isolated from the rhizosphere of young M26 apple rootstocks.</title>
        <authorList>
            <person name="Kampfer P."/>
            <person name="Glaeser S.P."/>
            <person name="Blom J."/>
            <person name="Wolf J."/>
            <person name="Benning S."/>
            <person name="Schloter M."/>
            <person name="Neumann-Schaal M."/>
        </authorList>
    </citation>
    <scope>NUCLEOTIDE SEQUENCE [LARGE SCALE GENOMIC DNA]</scope>
    <source>
        <strain evidence="5 6">R79</strain>
    </source>
</reference>
<dbReference type="Proteomes" id="UP000662986">
    <property type="component" value="Chromosome"/>
</dbReference>
<dbReference type="InterPro" id="IPR042070">
    <property type="entry name" value="PucR_C-HTH_sf"/>
</dbReference>
<dbReference type="EMBL" id="CP070619">
    <property type="protein sequence ID" value="QSE90739.1"/>
    <property type="molecule type" value="Genomic_DNA"/>
</dbReference>
<dbReference type="Pfam" id="PF07905">
    <property type="entry name" value="PucR"/>
    <property type="match status" value="1"/>
</dbReference>
<evidence type="ECO:0000259" key="4">
    <source>
        <dbReference type="Pfam" id="PF17853"/>
    </source>
</evidence>
<dbReference type="Gene3D" id="1.10.10.2840">
    <property type="entry name" value="PucR C-terminal helix-turn-helix domain"/>
    <property type="match status" value="1"/>
</dbReference>
<feature type="domain" description="CdaR GGDEF-like" evidence="4">
    <location>
        <begin position="267"/>
        <end position="381"/>
    </location>
</feature>
<reference evidence="5 6" key="1">
    <citation type="journal article" date="2021" name="Microbiol. Resour. Announc.">
        <title>Complete Genome Sequences of Two Rhodococcus sp. Strains with Large and Linear Chromosomes, Isolated from Apple Rhizosphere.</title>
        <authorList>
            <person name="Benning S."/>
            <person name="Brugnone N."/>
            <person name="Siani R."/>
            <person name="Kublik S."/>
            <person name="Schloter M."/>
            <person name="Rad V."/>
        </authorList>
    </citation>
    <scope>NUCLEOTIDE SEQUENCE [LARGE SCALE GENOMIC DNA]</scope>
    <source>
        <strain evidence="5 6">R79</strain>
    </source>
</reference>
<feature type="domain" description="PucR C-terminal helix-turn-helix" evidence="3">
    <location>
        <begin position="437"/>
        <end position="494"/>
    </location>
</feature>
<dbReference type="PANTHER" id="PTHR33744:SF7">
    <property type="entry name" value="PUCR FAMILY TRANSCRIPTIONAL REGULATOR"/>
    <property type="match status" value="1"/>
</dbReference>
<dbReference type="Pfam" id="PF17853">
    <property type="entry name" value="GGDEF_2"/>
    <property type="match status" value="1"/>
</dbReference>
<proteinExistence type="inferred from homology"/>
<protein>
    <submittedName>
        <fullName evidence="5">PucR family transcriptional regulator ligand-binding domain-containing protein</fullName>
    </submittedName>
</protein>
<name>A0A974W4A5_9NOCA</name>
<dbReference type="RefSeq" id="WP_206007163.1">
    <property type="nucleotide sequence ID" value="NZ_CP070619.1"/>
</dbReference>
<comment type="similarity">
    <text evidence="1">Belongs to the CdaR family.</text>
</comment>
<feature type="domain" description="Purine catabolism PurC-like" evidence="2">
    <location>
        <begin position="7"/>
        <end position="129"/>
    </location>
</feature>
<gene>
    <name evidence="5" type="ORF">JWS13_19975</name>
</gene>
<sequence length="510" mass="55539">MAMRLNDVLEHPLVAAGHPVLVSGADRLGTDVRWIHCADLYDIAPLLRGEEVLLTNGVGLVGVDEEALRNYVRQLAQKGIAGLMIEVGRTFDALPPEMADEAETLGLPLIVLQPALRFTEVAEAINSMIIDRSITKLRHADEISRSLSELLARGGTLAAIVDGIRDICGTWVSLQDDSKQIIAHAGSLPPGLMDTSAATAAVFVDGIVWGQLTVGSTDVPSVLLDALLDRAPAVIALALIRNEPNVTRSLRLKHMLIEQLLQGRYIEDHVLQDRLRAAGLPTSVRPYACVVIDRLQVPNSVDVLNQLIETHGYGLVGVYEGLACAVIAAHSDETTRGFSTTLRDDLTSRITFRGKAVAAVGPCIIRFTDLPRSMTEAHLSLTICQDVNPASVAVVAAKDMAVERLLYKNADRAELRLSVEEMLGQLIAYDQDRQTKLMPTLTVLLECGGSKALAAQRLHLRRQSLYYRLNQLSSLLEYDLDNPRDRTALSVAVSAMRIVQSPEHVDGEMN</sequence>
<dbReference type="InterPro" id="IPR041522">
    <property type="entry name" value="CdaR_GGDEF"/>
</dbReference>
<accession>A0A974W4A5</accession>
<evidence type="ECO:0000313" key="6">
    <source>
        <dbReference type="Proteomes" id="UP000662986"/>
    </source>
</evidence>